<accession>A0ABQ6WFP5</accession>
<dbReference type="Proteomes" id="UP000325395">
    <property type="component" value="Unassembled WGS sequence"/>
</dbReference>
<proteinExistence type="predicted"/>
<dbReference type="EMBL" id="ML735759">
    <property type="protein sequence ID" value="KAE8415962.1"/>
    <property type="molecule type" value="Genomic_DNA"/>
</dbReference>
<keyword evidence="2" id="KW-1185">Reference proteome</keyword>
<gene>
    <name evidence="1" type="ORF">BDV36DRAFT_261573</name>
</gene>
<sequence>MDEAVLTGIVLVAFGAPDLDVRWRAIDVLLAWPHLEWPWDSRAIARRAIENTPEYVPGCVEMGTVRVRKPIPQKRFTMILQKFFQEIGGVKS</sequence>
<name>A0ABQ6WFP5_9EURO</name>
<protein>
    <submittedName>
        <fullName evidence="1">Uncharacterized protein</fullName>
    </submittedName>
</protein>
<evidence type="ECO:0000313" key="1">
    <source>
        <dbReference type="EMBL" id="KAE8415962.1"/>
    </source>
</evidence>
<evidence type="ECO:0000313" key="2">
    <source>
        <dbReference type="Proteomes" id="UP000325395"/>
    </source>
</evidence>
<organism evidence="1 2">
    <name type="scientific">Aspergillus pseudocaelatus</name>
    <dbReference type="NCBI Taxonomy" id="1825620"/>
    <lineage>
        <taxon>Eukaryota</taxon>
        <taxon>Fungi</taxon>
        <taxon>Dikarya</taxon>
        <taxon>Ascomycota</taxon>
        <taxon>Pezizomycotina</taxon>
        <taxon>Eurotiomycetes</taxon>
        <taxon>Eurotiomycetidae</taxon>
        <taxon>Eurotiales</taxon>
        <taxon>Aspergillaceae</taxon>
        <taxon>Aspergillus</taxon>
        <taxon>Aspergillus subgen. Circumdati</taxon>
    </lineage>
</organism>
<reference evidence="1 2" key="1">
    <citation type="submission" date="2019-04" db="EMBL/GenBank/DDBJ databases">
        <authorList>
            <consortium name="DOE Joint Genome Institute"/>
            <person name="Mondo S."/>
            <person name="Kjaerbolling I."/>
            <person name="Vesth T."/>
            <person name="Frisvad J.C."/>
            <person name="Nybo J.L."/>
            <person name="Theobald S."/>
            <person name="Kildgaard S."/>
            <person name="Isbrandt T."/>
            <person name="Kuo A."/>
            <person name="Sato A."/>
            <person name="Lyhne E.K."/>
            <person name="Kogle M.E."/>
            <person name="Wiebenga A."/>
            <person name="Kun R.S."/>
            <person name="Lubbers R.J."/>
            <person name="Makela M.R."/>
            <person name="Barry K."/>
            <person name="Chovatia M."/>
            <person name="Clum A."/>
            <person name="Daum C."/>
            <person name="Haridas S."/>
            <person name="He G."/>
            <person name="LaButti K."/>
            <person name="Lipzen A."/>
            <person name="Riley R."/>
            <person name="Salamov A."/>
            <person name="Simmons B.A."/>
            <person name="Magnuson J.K."/>
            <person name="Henrissat B."/>
            <person name="Mortensen U.H."/>
            <person name="Larsen T.O."/>
            <person name="Devries R.P."/>
            <person name="Grigoriev I.V."/>
            <person name="Machida M."/>
            <person name="Baker S.E."/>
            <person name="Andersen M.R."/>
            <person name="Cantor M.N."/>
            <person name="Hua S.X."/>
        </authorList>
    </citation>
    <scope>NUCLEOTIDE SEQUENCE [LARGE SCALE GENOMIC DNA]</scope>
    <source>
        <strain evidence="1 2">CBS 117616</strain>
    </source>
</reference>